<evidence type="ECO:0000313" key="1">
    <source>
        <dbReference type="EMBL" id="CAH0382354.1"/>
    </source>
</evidence>
<name>A0A9P0A3D2_BEMTA</name>
<dbReference type="EMBL" id="OU963862">
    <property type="protein sequence ID" value="CAH0382354.1"/>
    <property type="molecule type" value="Genomic_DNA"/>
</dbReference>
<gene>
    <name evidence="1" type="ORF">BEMITA_LOCUS1905</name>
</gene>
<proteinExistence type="predicted"/>
<dbReference type="AlphaFoldDB" id="A0A9P0A3D2"/>
<dbReference type="Proteomes" id="UP001152759">
    <property type="component" value="Chromosome 1"/>
</dbReference>
<keyword evidence="2" id="KW-1185">Reference proteome</keyword>
<evidence type="ECO:0000313" key="2">
    <source>
        <dbReference type="Proteomes" id="UP001152759"/>
    </source>
</evidence>
<protein>
    <submittedName>
        <fullName evidence="1">Uncharacterized protein</fullName>
    </submittedName>
</protein>
<accession>A0A9P0A3D2</accession>
<reference evidence="1" key="1">
    <citation type="submission" date="2021-12" db="EMBL/GenBank/DDBJ databases">
        <authorList>
            <person name="King R."/>
        </authorList>
    </citation>
    <scope>NUCLEOTIDE SEQUENCE</scope>
</reference>
<sequence>MELITLYGNRRVSMAAQRYNFSSSIDVRVASAKLKARTRNLRFSSYLVCRFLQEVRDSPRPADASFLHDDSERVRVLPTDAPHRPGQIPRSPSPVHRQLETGWHVQELLSQFM</sequence>
<organism evidence="1 2">
    <name type="scientific">Bemisia tabaci</name>
    <name type="common">Sweetpotato whitefly</name>
    <name type="synonym">Aleurodes tabaci</name>
    <dbReference type="NCBI Taxonomy" id="7038"/>
    <lineage>
        <taxon>Eukaryota</taxon>
        <taxon>Metazoa</taxon>
        <taxon>Ecdysozoa</taxon>
        <taxon>Arthropoda</taxon>
        <taxon>Hexapoda</taxon>
        <taxon>Insecta</taxon>
        <taxon>Pterygota</taxon>
        <taxon>Neoptera</taxon>
        <taxon>Paraneoptera</taxon>
        <taxon>Hemiptera</taxon>
        <taxon>Sternorrhyncha</taxon>
        <taxon>Aleyrodoidea</taxon>
        <taxon>Aleyrodidae</taxon>
        <taxon>Aleyrodinae</taxon>
        <taxon>Bemisia</taxon>
    </lineage>
</organism>
<feature type="non-terminal residue" evidence="1">
    <location>
        <position position="113"/>
    </location>
</feature>